<proteinExistence type="predicted"/>
<dbReference type="PANTHER" id="PTHR32263">
    <property type="entry name" value="INACTIVE POLY [ADP-RIBOSE] POLYMERASE SRO4-RELATED"/>
    <property type="match status" value="1"/>
</dbReference>
<dbReference type="InterPro" id="IPR004170">
    <property type="entry name" value="WWE_dom"/>
</dbReference>
<comment type="caution">
    <text evidence="2">The sequence shown here is derived from an EMBL/GenBank/DDBJ whole genome shotgun (WGS) entry which is preliminary data.</text>
</comment>
<evidence type="ECO:0000313" key="2">
    <source>
        <dbReference type="EMBL" id="RHN75688.1"/>
    </source>
</evidence>
<accession>A0A396JH66</accession>
<evidence type="ECO:0000259" key="1">
    <source>
        <dbReference type="PROSITE" id="PS50918"/>
    </source>
</evidence>
<dbReference type="InterPro" id="IPR057823">
    <property type="entry name" value="WWE_RCD1"/>
</dbReference>
<dbReference type="Gene3D" id="3.90.228.10">
    <property type="match status" value="1"/>
</dbReference>
<dbReference type="AlphaFoldDB" id="A0A396JH66"/>
<dbReference type="Pfam" id="PF23467">
    <property type="entry name" value="WWE_5"/>
    <property type="match status" value="1"/>
</dbReference>
<dbReference type="PROSITE" id="PS50918">
    <property type="entry name" value="WWE"/>
    <property type="match status" value="1"/>
</dbReference>
<dbReference type="Gramene" id="rna11926">
    <property type="protein sequence ID" value="RHN75688.1"/>
    <property type="gene ID" value="gene11926"/>
</dbReference>
<reference evidence="2" key="1">
    <citation type="journal article" date="2018" name="Nat. Plants">
        <title>Whole-genome landscape of Medicago truncatula symbiotic genes.</title>
        <authorList>
            <person name="Pecrix Y."/>
            <person name="Gamas P."/>
            <person name="Carrere S."/>
        </authorList>
    </citation>
    <scope>NUCLEOTIDE SEQUENCE</scope>
    <source>
        <tissue evidence="2">Leaves</tissue>
    </source>
</reference>
<organism evidence="2">
    <name type="scientific">Medicago truncatula</name>
    <name type="common">Barrel medic</name>
    <name type="synonym">Medicago tribuloides</name>
    <dbReference type="NCBI Taxonomy" id="3880"/>
    <lineage>
        <taxon>Eukaryota</taxon>
        <taxon>Viridiplantae</taxon>
        <taxon>Streptophyta</taxon>
        <taxon>Embryophyta</taxon>
        <taxon>Tracheophyta</taxon>
        <taxon>Spermatophyta</taxon>
        <taxon>Magnoliopsida</taxon>
        <taxon>eudicotyledons</taxon>
        <taxon>Gunneridae</taxon>
        <taxon>Pentapetalae</taxon>
        <taxon>rosids</taxon>
        <taxon>fabids</taxon>
        <taxon>Fabales</taxon>
        <taxon>Fabaceae</taxon>
        <taxon>Papilionoideae</taxon>
        <taxon>50 kb inversion clade</taxon>
        <taxon>NPAAA clade</taxon>
        <taxon>Hologalegina</taxon>
        <taxon>IRL clade</taxon>
        <taxon>Trifolieae</taxon>
        <taxon>Medicago</taxon>
    </lineage>
</organism>
<protein>
    <submittedName>
        <fullName evidence="2">Putative WWE domain-containing protein</fullName>
    </submittedName>
</protein>
<dbReference type="Proteomes" id="UP000265566">
    <property type="component" value="Chromosome 2"/>
</dbReference>
<dbReference type="PANTHER" id="PTHR32263:SF5">
    <property type="entry name" value="INACTIVE POLY [ADP-RIBOSE] POLYMERASE SRO1-RELATED"/>
    <property type="match status" value="1"/>
</dbReference>
<sequence length="177" mass="20672">MFYKNDKWLDYPEDIVDLVKKDFKIKKTCVEVELDGQKVLLDFLHMHNVDFKTGFKQPIAWIDEEENCFFPEEMFLIGMTILGITESDIVDIYCNSSMLMQTRLELFQKQADLTNGIQGEANVRYASLYCDVDEDGIKYLVLCRVKMGKMELLRPSNDQRCSSGYEYENEVDDIQSP</sequence>
<dbReference type="EMBL" id="PSQE01000002">
    <property type="protein sequence ID" value="RHN75688.1"/>
    <property type="molecule type" value="Genomic_DNA"/>
</dbReference>
<gene>
    <name evidence="2" type="ORF">MtrunA17_Chr2g0323961</name>
</gene>
<name>A0A396JH66_MEDTR</name>
<dbReference type="InterPro" id="IPR044964">
    <property type="entry name" value="RCD1/SRO1-5"/>
</dbReference>
<feature type="domain" description="WWE" evidence="1">
    <location>
        <begin position="1"/>
        <end position="61"/>
    </location>
</feature>